<feature type="compositionally biased region" description="Polar residues" evidence="1">
    <location>
        <begin position="64"/>
        <end position="73"/>
    </location>
</feature>
<feature type="compositionally biased region" description="Polar residues" evidence="1">
    <location>
        <begin position="35"/>
        <end position="49"/>
    </location>
</feature>
<feature type="compositionally biased region" description="Basic residues" evidence="1">
    <location>
        <begin position="74"/>
        <end position="92"/>
    </location>
</feature>
<evidence type="ECO:0000313" key="3">
    <source>
        <dbReference type="Proteomes" id="UP000053144"/>
    </source>
</evidence>
<reference evidence="3" key="1">
    <citation type="journal article" date="2015" name="Proc. Natl. Acad. Sci. U.S.A.">
        <title>Genome sequencing of adzuki bean (Vigna angularis) provides insight into high starch and low fat accumulation and domestication.</title>
        <authorList>
            <person name="Yang K."/>
            <person name="Tian Z."/>
            <person name="Chen C."/>
            <person name="Luo L."/>
            <person name="Zhao B."/>
            <person name="Wang Z."/>
            <person name="Yu L."/>
            <person name="Li Y."/>
            <person name="Sun Y."/>
            <person name="Li W."/>
            <person name="Chen Y."/>
            <person name="Li Y."/>
            <person name="Zhang Y."/>
            <person name="Ai D."/>
            <person name="Zhao J."/>
            <person name="Shang C."/>
            <person name="Ma Y."/>
            <person name="Wu B."/>
            <person name="Wang M."/>
            <person name="Gao L."/>
            <person name="Sun D."/>
            <person name="Zhang P."/>
            <person name="Guo F."/>
            <person name="Wang W."/>
            <person name="Li Y."/>
            <person name="Wang J."/>
            <person name="Varshney R.K."/>
            <person name="Wang J."/>
            <person name="Ling H.Q."/>
            <person name="Wan P."/>
        </authorList>
    </citation>
    <scope>NUCLEOTIDE SEQUENCE</scope>
    <source>
        <strain evidence="3">cv. Jingnong 6</strain>
    </source>
</reference>
<evidence type="ECO:0000256" key="1">
    <source>
        <dbReference type="SAM" id="MobiDB-lite"/>
    </source>
</evidence>
<name>A0A0L9VBW3_PHAAN</name>
<gene>
    <name evidence="2" type="ORF">LR48_Vigan09g120900</name>
</gene>
<proteinExistence type="predicted"/>
<evidence type="ECO:0000313" key="2">
    <source>
        <dbReference type="EMBL" id="KOM52550.1"/>
    </source>
</evidence>
<dbReference type="EMBL" id="CM003379">
    <property type="protein sequence ID" value="KOM52550.1"/>
    <property type="molecule type" value="Genomic_DNA"/>
</dbReference>
<sequence>MDTASLARTLFHDQEKPKLTAATKSFRAKALCIKQTKNSKNNQDPNRTPNCIEEQNLHPFARTGKNQRFPNQHSHPKSRNLHRRFKKPNLQI</sequence>
<accession>A0A0L9VBW3</accession>
<organism evidence="2 3">
    <name type="scientific">Phaseolus angularis</name>
    <name type="common">Azuki bean</name>
    <name type="synonym">Vigna angularis</name>
    <dbReference type="NCBI Taxonomy" id="3914"/>
    <lineage>
        <taxon>Eukaryota</taxon>
        <taxon>Viridiplantae</taxon>
        <taxon>Streptophyta</taxon>
        <taxon>Embryophyta</taxon>
        <taxon>Tracheophyta</taxon>
        <taxon>Spermatophyta</taxon>
        <taxon>Magnoliopsida</taxon>
        <taxon>eudicotyledons</taxon>
        <taxon>Gunneridae</taxon>
        <taxon>Pentapetalae</taxon>
        <taxon>rosids</taxon>
        <taxon>fabids</taxon>
        <taxon>Fabales</taxon>
        <taxon>Fabaceae</taxon>
        <taxon>Papilionoideae</taxon>
        <taxon>50 kb inversion clade</taxon>
        <taxon>NPAAA clade</taxon>
        <taxon>indigoferoid/millettioid clade</taxon>
        <taxon>Phaseoleae</taxon>
        <taxon>Vigna</taxon>
    </lineage>
</organism>
<feature type="region of interest" description="Disordered" evidence="1">
    <location>
        <begin position="34"/>
        <end position="92"/>
    </location>
</feature>
<dbReference type="Gramene" id="KOM52550">
    <property type="protein sequence ID" value="KOM52550"/>
    <property type="gene ID" value="LR48_Vigan09g120900"/>
</dbReference>
<dbReference type="Proteomes" id="UP000053144">
    <property type="component" value="Chromosome 9"/>
</dbReference>
<protein>
    <submittedName>
        <fullName evidence="2">Uncharacterized protein</fullName>
    </submittedName>
</protein>
<dbReference type="AlphaFoldDB" id="A0A0L9VBW3"/>